<protein>
    <recommendedName>
        <fullName evidence="3">DUF3310 domain-containing protein</fullName>
    </recommendedName>
</protein>
<accession>A0A286S1S0</accession>
<dbReference type="Proteomes" id="UP000225204">
    <property type="component" value="Segment"/>
</dbReference>
<gene>
    <name evidence="1" type="primary">54</name>
    <name evidence="1" type="ORF">SEA_MOLIVIA_54</name>
</gene>
<keyword evidence="2" id="KW-1185">Reference proteome</keyword>
<sequence>MTENYSAGSTVRVKRFDPPKLNDTWGGVEGLVIEDGYKADINGHKVKVTVDPFGAGTRVGMTFILHNLELIEGTVIPDKPEVDEAVEHPAHYGGADNPYEVIKVIEAWGLGFVLGNVVKYVARAGKKPGNSEVQDLKKARDYINRRIEQLEKN</sequence>
<dbReference type="RefSeq" id="YP_009610178.1">
    <property type="nucleotide sequence ID" value="NC_042001.1"/>
</dbReference>
<proteinExistence type="predicted"/>
<dbReference type="Pfam" id="PF11753">
    <property type="entry name" value="DUF3310"/>
    <property type="match status" value="1"/>
</dbReference>
<dbReference type="InterPro" id="IPR021739">
    <property type="entry name" value="SaV-like"/>
</dbReference>
<evidence type="ECO:0000313" key="1">
    <source>
        <dbReference type="EMBL" id="ASX99278.1"/>
    </source>
</evidence>
<dbReference type="EMBL" id="MF185731">
    <property type="protein sequence ID" value="ASX99278.1"/>
    <property type="molecule type" value="Genomic_DNA"/>
</dbReference>
<evidence type="ECO:0000313" key="2">
    <source>
        <dbReference type="Proteomes" id="UP000225204"/>
    </source>
</evidence>
<dbReference type="KEGG" id="vg:40086266"/>
<organism evidence="1 2">
    <name type="scientific">Arthrobacter phage Molivia</name>
    <dbReference type="NCBI Taxonomy" id="2015839"/>
    <lineage>
        <taxon>Viruses</taxon>
        <taxon>Duplodnaviria</taxon>
        <taxon>Heunggongvirae</taxon>
        <taxon>Uroviricota</taxon>
        <taxon>Caudoviricetes</taxon>
        <taxon>Amigovirus</taxon>
        <taxon>Amigovirus molivia</taxon>
    </lineage>
</organism>
<name>A0A286S1S0_9CAUD</name>
<evidence type="ECO:0008006" key="3">
    <source>
        <dbReference type="Google" id="ProtNLM"/>
    </source>
</evidence>
<dbReference type="GeneID" id="40086266"/>
<reference evidence="2" key="1">
    <citation type="submission" date="2017-06" db="EMBL/GenBank/DDBJ databases">
        <authorList>
            <person name="Kim H.J."/>
            <person name="Triplett B.A."/>
        </authorList>
    </citation>
    <scope>NUCLEOTIDE SEQUENCE [LARGE SCALE GENOMIC DNA]</scope>
</reference>
<dbReference type="OrthoDB" id="26730at10239"/>